<protein>
    <submittedName>
        <fullName evidence="1">Uncharacterized protein</fullName>
    </submittedName>
</protein>
<dbReference type="HOGENOM" id="CLU_2972031_0_0_7"/>
<keyword evidence="2" id="KW-1185">Reference proteome</keyword>
<evidence type="ECO:0000313" key="2">
    <source>
        <dbReference type="Proteomes" id="UP000011724"/>
    </source>
</evidence>
<dbReference type="EMBL" id="FO203427">
    <property type="protein sequence ID" value="CCH47435.1"/>
    <property type="molecule type" value="Genomic_DNA"/>
</dbReference>
<name>M1WL87_PSEP2</name>
<evidence type="ECO:0000313" key="1">
    <source>
        <dbReference type="EMBL" id="CCH47435.1"/>
    </source>
</evidence>
<proteinExistence type="predicted"/>
<dbReference type="KEGG" id="dpi:BN4_10195"/>
<reference evidence="2" key="2">
    <citation type="journal article" date="2013" name="Stand. Genomic Sci.">
        <title>Complete genome sequence of Desulfocapsa sulfexigens, a marine deltaproteobacterium specialized in disproportionating inorganic sulfur compounds.</title>
        <authorList>
            <person name="Finster K.W."/>
            <person name="Kjeldsen K.U."/>
            <person name="Kube M."/>
            <person name="Reinhardt R."/>
            <person name="Mussmann M."/>
            <person name="Amann R."/>
            <person name="Schreiber L."/>
        </authorList>
    </citation>
    <scope>NUCLEOTIDE SEQUENCE [LARGE SCALE GENOMIC DNA]</scope>
    <source>
        <strain evidence="2">DSM 10523 / SB164P1</strain>
    </source>
</reference>
<dbReference type="AlphaFoldDB" id="M1WL87"/>
<gene>
    <name evidence="1" type="ordered locus">BN4_10195</name>
</gene>
<sequence>MNLLLENMAPSYICELCHESTIVNLYETMSFYLAKQAYIQLDNLRRPQTNSNQTETNR</sequence>
<accession>M1WL87</accession>
<reference evidence="1 2" key="1">
    <citation type="journal article" date="2013" name="PLoS ONE">
        <title>The first genomic and proteomic characterization of a deep-sea sulfate reducer: insights into the piezophilic lifestyle of Desulfovibrio piezophilus.</title>
        <authorList>
            <person name="Pradel N."/>
            <person name="Ji B."/>
            <person name="Gimenez G."/>
            <person name="Talla E."/>
            <person name="Lenoble P."/>
            <person name="Garel M."/>
            <person name="Tamburini C."/>
            <person name="Fourquet P."/>
            <person name="Lebrun R."/>
            <person name="Bertin P."/>
            <person name="Denis Y."/>
            <person name="Pophillat M."/>
            <person name="Barbe V."/>
            <person name="Ollivier B."/>
            <person name="Dolla A."/>
        </authorList>
    </citation>
    <scope>NUCLEOTIDE SEQUENCE [LARGE SCALE GENOMIC DNA]</scope>
    <source>
        <strain evidence="2">DSM 10523 / SB164P1</strain>
    </source>
</reference>
<dbReference type="Proteomes" id="UP000011724">
    <property type="component" value="Chromosome"/>
</dbReference>
<organism evidence="1 2">
    <name type="scientific">Pseudodesulfovibrio piezophilus (strain DSM 21447 / JCM 15486 / C1TLV30)</name>
    <name type="common">Desulfovibrio piezophilus</name>
    <dbReference type="NCBI Taxonomy" id="1322246"/>
    <lineage>
        <taxon>Bacteria</taxon>
        <taxon>Pseudomonadati</taxon>
        <taxon>Thermodesulfobacteriota</taxon>
        <taxon>Desulfovibrionia</taxon>
        <taxon>Desulfovibrionales</taxon>
        <taxon>Desulfovibrionaceae</taxon>
    </lineage>
</organism>